<reference evidence="2 3" key="1">
    <citation type="submission" date="2019-03" db="EMBL/GenBank/DDBJ databases">
        <title>Deep-cultivation of Planctomycetes and their phenomic and genomic characterization uncovers novel biology.</title>
        <authorList>
            <person name="Wiegand S."/>
            <person name="Jogler M."/>
            <person name="Boedeker C."/>
            <person name="Pinto D."/>
            <person name="Vollmers J."/>
            <person name="Rivas-Marin E."/>
            <person name="Kohn T."/>
            <person name="Peeters S.H."/>
            <person name="Heuer A."/>
            <person name="Rast P."/>
            <person name="Oberbeckmann S."/>
            <person name="Bunk B."/>
            <person name="Jeske O."/>
            <person name="Meyerdierks A."/>
            <person name="Storesund J.E."/>
            <person name="Kallscheuer N."/>
            <person name="Luecker S."/>
            <person name="Lage O.M."/>
            <person name="Pohl T."/>
            <person name="Merkel B.J."/>
            <person name="Hornburger P."/>
            <person name="Mueller R.-W."/>
            <person name="Bruemmer F."/>
            <person name="Labrenz M."/>
            <person name="Spormann A.M."/>
            <person name="Op den Camp H."/>
            <person name="Overmann J."/>
            <person name="Amann R."/>
            <person name="Jetten M.S.M."/>
            <person name="Mascher T."/>
            <person name="Medema M.H."/>
            <person name="Devos D.P."/>
            <person name="Kaster A.-K."/>
            <person name="Ovreas L."/>
            <person name="Rohde M."/>
            <person name="Galperin M.Y."/>
            <person name="Jogler C."/>
        </authorList>
    </citation>
    <scope>NUCLEOTIDE SEQUENCE [LARGE SCALE GENOMIC DNA]</scope>
    <source>
        <strain evidence="2 3">Enr13</strain>
    </source>
</reference>
<keyword evidence="1" id="KW-0472">Membrane</keyword>
<proteinExistence type="predicted"/>
<organism evidence="2 3">
    <name type="scientific">Stieleria neptunia</name>
    <dbReference type="NCBI Taxonomy" id="2527979"/>
    <lineage>
        <taxon>Bacteria</taxon>
        <taxon>Pseudomonadati</taxon>
        <taxon>Planctomycetota</taxon>
        <taxon>Planctomycetia</taxon>
        <taxon>Pirellulales</taxon>
        <taxon>Pirellulaceae</taxon>
        <taxon>Stieleria</taxon>
    </lineage>
</organism>
<dbReference type="OrthoDB" id="225018at2"/>
<protein>
    <submittedName>
        <fullName evidence="2">Uncharacterized protein</fullName>
    </submittedName>
</protein>
<dbReference type="Proteomes" id="UP000319004">
    <property type="component" value="Chromosome"/>
</dbReference>
<dbReference type="AlphaFoldDB" id="A0A518HXW8"/>
<gene>
    <name evidence="2" type="ORF">Enr13x_55950</name>
</gene>
<dbReference type="KEGG" id="snep:Enr13x_55950"/>
<dbReference type="InterPro" id="IPR027417">
    <property type="entry name" value="P-loop_NTPase"/>
</dbReference>
<keyword evidence="1" id="KW-0812">Transmembrane</keyword>
<feature type="transmembrane region" description="Helical" evidence="1">
    <location>
        <begin position="486"/>
        <end position="508"/>
    </location>
</feature>
<dbReference type="EMBL" id="CP037423">
    <property type="protein sequence ID" value="QDV45716.1"/>
    <property type="molecule type" value="Genomic_DNA"/>
</dbReference>
<accession>A0A518HXW8</accession>
<feature type="transmembrane region" description="Helical" evidence="1">
    <location>
        <begin position="541"/>
        <end position="566"/>
    </location>
</feature>
<evidence type="ECO:0000313" key="2">
    <source>
        <dbReference type="EMBL" id="QDV45716.1"/>
    </source>
</evidence>
<sequence>MHESFADTVTPDDEFLNRVRRAGASVLGDSETGRQVRSLCEEHARARHLISQDRAAGALVLAVVGATGQGKSWLIRQLIRRSPLAASIRSGNNADQATEELVWVGPHTPVDLDPRFERFVRVSSADMEPIGTPYMLVDAPGATDDRQGIAEVAKRALSLASAIVLVVRRDQIRGQTPAALAVASEGTIVIPVVNTIGVDDAALHADIDAFLANLRTAAPESVIARPIQVTDFELSGESEQQIGAQAATELLRQLQIELENNPDSDRRKSTRLAALDGRFRSALSGLLADELPGLTRAVNRLNDEATKLPGEVAQTLIGPDGPMQAAVRSRLRLKLLTSTGAIWFPYRSILGVLNLTHGAWDRVLLSLSGSLPSLVSTIWTSTRSLTSDRNANDELRDGLQRRSAAAVTDRLGPLAAQFREELALLRNADQGDDGKSIPGDPWRVTSHSETQHVASLAGIDALQERSHEIFEDAVEQNSISPSTATIMAIVGTLIFWLLMAGPFVALYGEYLKASYDTLVQVSAQDAGEGQHPLEHFPKPEFAMVLTSLVLSLLPTAIFAMIALSAAQSNGRTQRAQHAIRHGHDEAIAELQQDRVLRLRWDDPLLTDAEFLVSAGRH</sequence>
<dbReference type="SUPFAM" id="SSF52540">
    <property type="entry name" value="P-loop containing nucleoside triphosphate hydrolases"/>
    <property type="match status" value="1"/>
</dbReference>
<keyword evidence="3" id="KW-1185">Reference proteome</keyword>
<name>A0A518HXW8_9BACT</name>
<dbReference type="RefSeq" id="WP_145389977.1">
    <property type="nucleotide sequence ID" value="NZ_CP037423.1"/>
</dbReference>
<evidence type="ECO:0000256" key="1">
    <source>
        <dbReference type="SAM" id="Phobius"/>
    </source>
</evidence>
<dbReference type="Gene3D" id="3.40.50.300">
    <property type="entry name" value="P-loop containing nucleotide triphosphate hydrolases"/>
    <property type="match status" value="1"/>
</dbReference>
<evidence type="ECO:0000313" key="3">
    <source>
        <dbReference type="Proteomes" id="UP000319004"/>
    </source>
</evidence>
<dbReference type="CDD" id="cd00882">
    <property type="entry name" value="Ras_like_GTPase"/>
    <property type="match status" value="1"/>
</dbReference>
<keyword evidence="1" id="KW-1133">Transmembrane helix</keyword>